<dbReference type="PANTHER" id="PTHR43293">
    <property type="entry name" value="ACETATE COA-TRANSFERASE YDIF"/>
    <property type="match status" value="1"/>
</dbReference>
<organism evidence="5 6">
    <name type="scientific">Gordonia lacunae</name>
    <dbReference type="NCBI Taxonomy" id="417102"/>
    <lineage>
        <taxon>Bacteria</taxon>
        <taxon>Bacillati</taxon>
        <taxon>Actinomycetota</taxon>
        <taxon>Actinomycetes</taxon>
        <taxon>Mycobacteriales</taxon>
        <taxon>Gordoniaceae</taxon>
        <taxon>Gordonia</taxon>
    </lineage>
</organism>
<dbReference type="GO" id="GO:0046952">
    <property type="term" value="P:ketone body catabolic process"/>
    <property type="evidence" value="ECO:0007669"/>
    <property type="project" value="InterPro"/>
</dbReference>
<dbReference type="PIRSF" id="PIRSF000858">
    <property type="entry name" value="SCOT-t"/>
    <property type="match status" value="1"/>
</dbReference>
<name>A0A243Q630_9ACTN</name>
<dbReference type="InterPro" id="IPR037171">
    <property type="entry name" value="NagB/RpiA_transferase-like"/>
</dbReference>
<dbReference type="Proteomes" id="UP000194632">
    <property type="component" value="Unassembled WGS sequence"/>
</dbReference>
<dbReference type="InterPro" id="IPR004165">
    <property type="entry name" value="CoA_trans_fam_I"/>
</dbReference>
<dbReference type="SUPFAM" id="SSF100950">
    <property type="entry name" value="NagB/RpiA/CoA transferase-like"/>
    <property type="match status" value="2"/>
</dbReference>
<dbReference type="RefSeq" id="WP_086537021.1">
    <property type="nucleotide sequence ID" value="NZ_NGFO01000027.1"/>
</dbReference>
<dbReference type="STRING" id="417102.CA982_20155"/>
<evidence type="ECO:0000256" key="2">
    <source>
        <dbReference type="ARBA" id="ARBA00022679"/>
    </source>
</evidence>
<dbReference type="InterPro" id="IPR014388">
    <property type="entry name" value="3-oxoacid_CoA-transferase"/>
</dbReference>
<dbReference type="PANTHER" id="PTHR43293:SF1">
    <property type="entry name" value="ACETATE COA-TRANSFERASE YDIF"/>
    <property type="match status" value="1"/>
</dbReference>
<keyword evidence="6" id="KW-1185">Reference proteome</keyword>
<evidence type="ECO:0000256" key="1">
    <source>
        <dbReference type="ARBA" id="ARBA00007154"/>
    </source>
</evidence>
<dbReference type="AlphaFoldDB" id="A0A243Q630"/>
<dbReference type="Pfam" id="PF01144">
    <property type="entry name" value="CoA_trans"/>
    <property type="match status" value="2"/>
</dbReference>
<proteinExistence type="inferred from homology"/>
<evidence type="ECO:0000313" key="5">
    <source>
        <dbReference type="EMBL" id="OUC76835.1"/>
    </source>
</evidence>
<comment type="caution">
    <text evidence="5">The sequence shown here is derived from an EMBL/GenBank/DDBJ whole genome shotgun (WGS) entry which is preliminary data.</text>
</comment>
<comment type="similarity">
    <text evidence="1 3">Belongs to the 3-oxoacid CoA-transferase family.</text>
</comment>
<keyword evidence="2 3" id="KW-0808">Transferase</keyword>
<dbReference type="SMART" id="SM00882">
    <property type="entry name" value="CoA_trans"/>
    <property type="match status" value="2"/>
</dbReference>
<accession>A0A243Q630</accession>
<gene>
    <name evidence="5" type="ORF">CA982_20155</name>
</gene>
<evidence type="ECO:0000256" key="4">
    <source>
        <dbReference type="PIRSR" id="PIRSR000858-1"/>
    </source>
</evidence>
<dbReference type="OrthoDB" id="9813111at2"/>
<evidence type="ECO:0000256" key="3">
    <source>
        <dbReference type="PIRNR" id="PIRNR000858"/>
    </source>
</evidence>
<dbReference type="GO" id="GO:0008410">
    <property type="term" value="F:CoA-transferase activity"/>
    <property type="evidence" value="ECO:0007669"/>
    <property type="project" value="InterPro"/>
</dbReference>
<reference evidence="5 6" key="1">
    <citation type="submission" date="2017-05" db="EMBL/GenBank/DDBJ databases">
        <title>Biotechnological potential of actinobacteria isolated from South African environments.</title>
        <authorList>
            <person name="Le Roes-Hill M."/>
            <person name="Prins A."/>
            <person name="Durrell K.A."/>
        </authorList>
    </citation>
    <scope>NUCLEOTIDE SEQUENCE [LARGE SCALE GENOMIC DNA]</scope>
    <source>
        <strain evidence="5">BS2</strain>
    </source>
</reference>
<sequence>MRSKGTRRPVVTSADAAVASIPAGATVALTGAGGGILEPEALLAALEARFLGSGDPGDLTVVYALGMGDRNGGGTGRFAHPGMVSRVIGGLWTWSPELRELARRDELEAYALPGGVISQLFREIGARRPGLITTVGLGTFADPRCGGGRFNARSTAELVELVEFDGQEYLRYKPFRVDVALVRGDTMDRNGNIGWSGEAAQLDAASVAQAARASGGLVIAQVKSIIDGALDPHVVHLPAALVDLVVEVPLQWQTHAGEYDDRLCRAGVPTSDPIAGPSPAGARGIIARRAAAEIGSGGVLNVGFGIPSLVIDALAAADRIGDNTVLIEQGIIGGRPLTGDMFGAALHPEVVQSSTTQFDLINGGLIDTTCLGMAQIDACGSVNVSRIAGQINGPGGFVEISQSAGTVIFCGTFTTGGLDVDVVGGRLCIRREGRVRKFVRTVEQVTFSGPRAAARGQRVLVVTERAVFRLVDGGLELVEVAPGIDIDRDILSHMDFVPLIGSPARMDPALLESVAAYAVS</sequence>
<dbReference type="EMBL" id="NGFO01000027">
    <property type="protein sequence ID" value="OUC76835.1"/>
    <property type="molecule type" value="Genomic_DNA"/>
</dbReference>
<evidence type="ECO:0000313" key="6">
    <source>
        <dbReference type="Proteomes" id="UP000194632"/>
    </source>
</evidence>
<protein>
    <submittedName>
        <fullName evidence="5">Acyl CoA:acetate/3-ketoacid CoA transferase</fullName>
    </submittedName>
</protein>
<dbReference type="Gene3D" id="3.40.1080.10">
    <property type="entry name" value="Glutaconate Coenzyme A-transferase"/>
    <property type="match status" value="2"/>
</dbReference>
<feature type="active site" description="5-glutamyl coenzyme A thioester intermediate" evidence="4">
    <location>
        <position position="328"/>
    </location>
</feature>